<dbReference type="STRING" id="936155.HFELIS_12490"/>
<dbReference type="HOGENOM" id="CLU_3217043_0_0_7"/>
<dbReference type="KEGG" id="hfe:HFELIS_12490"/>
<keyword evidence="2" id="KW-1185">Reference proteome</keyword>
<proteinExistence type="predicted"/>
<dbReference type="AlphaFoldDB" id="E7A9F6"/>
<protein>
    <submittedName>
        <fullName evidence="1">Uncharacterized protein</fullName>
    </submittedName>
</protein>
<organism evidence="1 2">
    <name type="scientific">Helicobacter felis (strain ATCC 49179 / CCUG 28539 / NCTC 12436 / CS1)</name>
    <dbReference type="NCBI Taxonomy" id="936155"/>
    <lineage>
        <taxon>Bacteria</taxon>
        <taxon>Pseudomonadati</taxon>
        <taxon>Campylobacterota</taxon>
        <taxon>Epsilonproteobacteria</taxon>
        <taxon>Campylobacterales</taxon>
        <taxon>Helicobacteraceae</taxon>
        <taxon>Helicobacter</taxon>
    </lineage>
</organism>
<reference evidence="1 2" key="1">
    <citation type="journal article" date="2011" name="Genome Biol. Evol.">
        <title>Comparative whole genome sequence analysis of the carcinogenic bacterial model pathogen Helicobacter felis.</title>
        <authorList>
            <person name="Arnold I.C."/>
            <person name="Zigova Z."/>
            <person name="Holden M."/>
            <person name="Lawley T.D."/>
            <person name="Rad R."/>
            <person name="Dougan G."/>
            <person name="Falkow S."/>
            <person name="Bentley S.D."/>
            <person name="Muller A."/>
        </authorList>
    </citation>
    <scope>NUCLEOTIDE SEQUENCE [LARGE SCALE GENOMIC DNA]</scope>
    <source>
        <strain evidence="2">ATCC 49179 / CCUG 28539 / NCTC 12436 / CS1</strain>
    </source>
</reference>
<name>E7A9F6_HELFC</name>
<sequence>MFFKKNLSVAVLEHIAFKERIKAGKGVQKGSQDRASAYERLRIA</sequence>
<dbReference type="EMBL" id="FQ670179">
    <property type="protein sequence ID" value="CBY83333.1"/>
    <property type="molecule type" value="Genomic_DNA"/>
</dbReference>
<gene>
    <name evidence="1" type="ordered locus">Hfelis_12490</name>
</gene>
<evidence type="ECO:0000313" key="1">
    <source>
        <dbReference type="EMBL" id="CBY83333.1"/>
    </source>
</evidence>
<dbReference type="Proteomes" id="UP000007934">
    <property type="component" value="Chromosome"/>
</dbReference>
<evidence type="ECO:0000313" key="2">
    <source>
        <dbReference type="Proteomes" id="UP000007934"/>
    </source>
</evidence>
<accession>E7A9F6</accession>